<evidence type="ECO:0000256" key="1">
    <source>
        <dbReference type="SAM" id="SignalP"/>
    </source>
</evidence>
<dbReference type="Proteomes" id="UP000315908">
    <property type="component" value="Unassembled WGS sequence"/>
</dbReference>
<dbReference type="OrthoDB" id="649093at2"/>
<name>A0A562MMI2_9SPHI</name>
<protein>
    <submittedName>
        <fullName evidence="3">TonB-like protein</fullName>
    </submittedName>
</protein>
<reference evidence="3 4" key="1">
    <citation type="journal article" date="2015" name="Stand. Genomic Sci.">
        <title>Genomic Encyclopedia of Bacterial and Archaeal Type Strains, Phase III: the genomes of soil and plant-associated and newly described type strains.</title>
        <authorList>
            <person name="Whitman W.B."/>
            <person name="Woyke T."/>
            <person name="Klenk H.P."/>
            <person name="Zhou Y."/>
            <person name="Lilburn T.G."/>
            <person name="Beck B.J."/>
            <person name="De Vos P."/>
            <person name="Vandamme P."/>
            <person name="Eisen J.A."/>
            <person name="Garrity G."/>
            <person name="Hugenholtz P."/>
            <person name="Kyrpides N.C."/>
        </authorList>
    </citation>
    <scope>NUCLEOTIDE SEQUENCE [LARGE SCALE GENOMIC DNA]</scope>
    <source>
        <strain evidence="3 4">CGMCC 1.6855</strain>
    </source>
</reference>
<dbReference type="EMBL" id="VLKR01000008">
    <property type="protein sequence ID" value="TWI21123.1"/>
    <property type="molecule type" value="Genomic_DNA"/>
</dbReference>
<organism evidence="3 4">
    <name type="scientific">Sphingobacterium siyangense</name>
    <dbReference type="NCBI Taxonomy" id="459529"/>
    <lineage>
        <taxon>Bacteria</taxon>
        <taxon>Pseudomonadati</taxon>
        <taxon>Bacteroidota</taxon>
        <taxon>Sphingobacteriia</taxon>
        <taxon>Sphingobacteriales</taxon>
        <taxon>Sphingobacteriaceae</taxon>
        <taxon>Sphingobacterium</taxon>
    </lineage>
</organism>
<proteinExistence type="predicted"/>
<dbReference type="Gene3D" id="3.30.1150.10">
    <property type="match status" value="1"/>
</dbReference>
<evidence type="ECO:0000313" key="4">
    <source>
        <dbReference type="Proteomes" id="UP000315908"/>
    </source>
</evidence>
<sequence length="326" mass="37145">MKRVLLQLLCLLLFGISKANAQYYLDETGNHTTDMNKAYYSRKVTPEFKDGKQQYIVLEKFVSNDKVKTSGISLSGKVPYNYIGHKETYYPDGMPKSKETFNAKGYLIDTAYYYYPSGKIHLITLNNGTNNITWQYNSTTQYLAYFDSLGIRKIENGNGIIHFKTGFKNDFEEGPLVNNKREGEWQGKSTDIIPHTFKEYYKDDNLLYGEMTKNDGTISRYDSTNYNIDPTYSEGIGKLMQFISNNYNCPSKALKAGASGTILIGFFIEKDGSLSDFRIFQDLGFGTGDAGIAVIKKSKKWIPRVYKGESVRVAYMLPIRLNLQKD</sequence>
<dbReference type="RefSeq" id="WP_088160257.1">
    <property type="nucleotide sequence ID" value="NZ_JBPFPU010000002.1"/>
</dbReference>
<dbReference type="Pfam" id="PF03544">
    <property type="entry name" value="TonB_C"/>
    <property type="match status" value="1"/>
</dbReference>
<dbReference type="PROSITE" id="PS52015">
    <property type="entry name" value="TONB_CTD"/>
    <property type="match status" value="1"/>
</dbReference>
<dbReference type="AlphaFoldDB" id="A0A562MMI2"/>
<accession>A0A562MMI2</accession>
<comment type="caution">
    <text evidence="3">The sequence shown here is derived from an EMBL/GenBank/DDBJ whole genome shotgun (WGS) entry which is preliminary data.</text>
</comment>
<gene>
    <name evidence="3" type="ORF">IQ31_01938</name>
</gene>
<dbReference type="SUPFAM" id="SSF74653">
    <property type="entry name" value="TolA/TonB C-terminal domain"/>
    <property type="match status" value="1"/>
</dbReference>
<feature type="domain" description="TonB C-terminal" evidence="2">
    <location>
        <begin position="234"/>
        <end position="326"/>
    </location>
</feature>
<feature type="chain" id="PRO_5021822732" evidence="1">
    <location>
        <begin position="22"/>
        <end position="326"/>
    </location>
</feature>
<dbReference type="InterPro" id="IPR037682">
    <property type="entry name" value="TonB_C"/>
</dbReference>
<dbReference type="GO" id="GO:0055085">
    <property type="term" value="P:transmembrane transport"/>
    <property type="evidence" value="ECO:0007669"/>
    <property type="project" value="InterPro"/>
</dbReference>
<evidence type="ECO:0000313" key="3">
    <source>
        <dbReference type="EMBL" id="TWI21123.1"/>
    </source>
</evidence>
<keyword evidence="1" id="KW-0732">Signal</keyword>
<feature type="signal peptide" evidence="1">
    <location>
        <begin position="1"/>
        <end position="21"/>
    </location>
</feature>
<evidence type="ECO:0000259" key="2">
    <source>
        <dbReference type="PROSITE" id="PS52015"/>
    </source>
</evidence>